<keyword evidence="3" id="KW-1185">Reference proteome</keyword>
<dbReference type="EnsemblMetazoa" id="GPPI012929-RA">
    <property type="protein sequence ID" value="GPPI012929-PA"/>
    <property type="gene ID" value="GPPI012929"/>
</dbReference>
<accession>A0A1B0AYG7</accession>
<name>A0A1B0AYG7_9MUSC</name>
<dbReference type="VEuPathDB" id="VectorBase:GPPI012929"/>
<evidence type="ECO:0000313" key="3">
    <source>
        <dbReference type="Proteomes" id="UP000092460"/>
    </source>
</evidence>
<dbReference type="EMBL" id="JXJN01005751">
    <property type="status" value="NOT_ANNOTATED_CDS"/>
    <property type="molecule type" value="Genomic_DNA"/>
</dbReference>
<sequence length="145" mass="16264">MQKAKPGLHALILRTPNVFNESFSTLFLLLFGKSSIPSVVANIFLSKCQIALLCMIFRQTSSNLTVTVTIIIISSNFSYLCIGLWNIMRDFVYATVKVNFDRERWEPHYQCLASSLTSISIFQIKVDSLSSTLCCVQQQTAVDIG</sequence>
<dbReference type="AlphaFoldDB" id="A0A1B0AYG7"/>
<evidence type="ECO:0000313" key="2">
    <source>
        <dbReference type="EnsemblMetazoa" id="GPPI012929-PA"/>
    </source>
</evidence>
<evidence type="ECO:0000256" key="1">
    <source>
        <dbReference type="SAM" id="Phobius"/>
    </source>
</evidence>
<dbReference type="Proteomes" id="UP000092460">
    <property type="component" value="Unassembled WGS sequence"/>
</dbReference>
<proteinExistence type="predicted"/>
<reference evidence="3" key="1">
    <citation type="submission" date="2015-01" db="EMBL/GenBank/DDBJ databases">
        <authorList>
            <person name="Aksoy S."/>
            <person name="Warren W."/>
            <person name="Wilson R.K."/>
        </authorList>
    </citation>
    <scope>NUCLEOTIDE SEQUENCE [LARGE SCALE GENOMIC DNA]</scope>
    <source>
        <strain evidence="3">IAEA</strain>
    </source>
</reference>
<dbReference type="EMBL" id="JXJN01005750">
    <property type="status" value="NOT_ANNOTATED_CDS"/>
    <property type="molecule type" value="Genomic_DNA"/>
</dbReference>
<keyword evidence="1" id="KW-1133">Transmembrane helix</keyword>
<keyword evidence="1" id="KW-0812">Transmembrane</keyword>
<feature type="transmembrane region" description="Helical" evidence="1">
    <location>
        <begin position="66"/>
        <end position="88"/>
    </location>
</feature>
<reference evidence="2" key="2">
    <citation type="submission" date="2020-05" db="UniProtKB">
        <authorList>
            <consortium name="EnsemblMetazoa"/>
        </authorList>
    </citation>
    <scope>IDENTIFICATION</scope>
    <source>
        <strain evidence="2">IAEA</strain>
    </source>
</reference>
<feature type="transmembrane region" description="Helical" evidence="1">
    <location>
        <begin position="23"/>
        <end position="45"/>
    </location>
</feature>
<keyword evidence="1" id="KW-0472">Membrane</keyword>
<organism evidence="2 3">
    <name type="scientific">Glossina palpalis gambiensis</name>
    <dbReference type="NCBI Taxonomy" id="67801"/>
    <lineage>
        <taxon>Eukaryota</taxon>
        <taxon>Metazoa</taxon>
        <taxon>Ecdysozoa</taxon>
        <taxon>Arthropoda</taxon>
        <taxon>Hexapoda</taxon>
        <taxon>Insecta</taxon>
        <taxon>Pterygota</taxon>
        <taxon>Neoptera</taxon>
        <taxon>Endopterygota</taxon>
        <taxon>Diptera</taxon>
        <taxon>Brachycera</taxon>
        <taxon>Muscomorpha</taxon>
        <taxon>Hippoboscoidea</taxon>
        <taxon>Glossinidae</taxon>
        <taxon>Glossina</taxon>
    </lineage>
</organism>
<protein>
    <submittedName>
        <fullName evidence="2">Uncharacterized protein</fullName>
    </submittedName>
</protein>